<comment type="similarity">
    <text evidence="2 4">Belongs to the glucose-6-phosphate 1-epimerase family.</text>
</comment>
<name>A0ABV7WNL4_9GAMM</name>
<evidence type="ECO:0000256" key="4">
    <source>
        <dbReference type="PIRNR" id="PIRNR016020"/>
    </source>
</evidence>
<dbReference type="InterPro" id="IPR014718">
    <property type="entry name" value="GH-type_carb-bd"/>
</dbReference>
<comment type="catalytic activity">
    <reaction evidence="1">
        <text>alpha-D-glucose 6-phosphate = beta-D-glucose 6-phosphate</text>
        <dbReference type="Rhea" id="RHEA:16249"/>
        <dbReference type="ChEBI" id="CHEBI:58225"/>
        <dbReference type="ChEBI" id="CHEBI:58247"/>
        <dbReference type="EC" id="5.1.3.15"/>
    </reaction>
</comment>
<sequence length="290" mass="32365">MTPLQISKTVQHDQYNELDCLRINNSAACATIFLQGAHITEYSKTQSNNLLFVSKAEPFKATEAIRGGIPICWPWFGPHSTQRNAPAHGFARTRIWQYSLVHESDHRTDILFKLETDGHDIGFPYKATAELLISVGETLAMSLTTTNLGDEPFAISQAMHSYFACENIATVKVTGLTGEQVLDNRNGACKPFPRDFSFYQETDWTVLDKGQPILLSGTGRPAIQLNRLGSRSVVVWNPWLEKASTLSHFQPQEYQSMFCVETTNAGDDTRLIKPKQAHALAMEIQEISAS</sequence>
<dbReference type="SUPFAM" id="SSF74650">
    <property type="entry name" value="Galactose mutarotase-like"/>
    <property type="match status" value="1"/>
</dbReference>
<dbReference type="PIRSF" id="PIRSF016020">
    <property type="entry name" value="PHexose_mutarotase"/>
    <property type="match status" value="1"/>
</dbReference>
<accession>A0ABV7WNL4</accession>
<dbReference type="InterPro" id="IPR025532">
    <property type="entry name" value="G6P_1-epimerase"/>
</dbReference>
<dbReference type="EC" id="5.1.3.15" evidence="4"/>
<evidence type="ECO:0000256" key="2">
    <source>
        <dbReference type="ARBA" id="ARBA00005866"/>
    </source>
</evidence>
<reference evidence="6" key="1">
    <citation type="journal article" date="2019" name="Int. J. Syst. Evol. Microbiol.">
        <title>The Global Catalogue of Microorganisms (GCM) 10K type strain sequencing project: providing services to taxonomists for standard genome sequencing and annotation.</title>
        <authorList>
            <consortium name="The Broad Institute Genomics Platform"/>
            <consortium name="The Broad Institute Genome Sequencing Center for Infectious Disease"/>
            <person name="Wu L."/>
            <person name="Ma J."/>
        </authorList>
    </citation>
    <scope>NUCLEOTIDE SEQUENCE [LARGE SCALE GENOMIC DNA]</scope>
    <source>
        <strain evidence="6">CECT 8288</strain>
    </source>
</reference>
<dbReference type="CDD" id="cd09020">
    <property type="entry name" value="D-hex-6-P-epi_like"/>
    <property type="match status" value="1"/>
</dbReference>
<keyword evidence="6" id="KW-1185">Reference proteome</keyword>
<proteinExistence type="inferred from homology"/>
<protein>
    <recommendedName>
        <fullName evidence="4">Putative glucose-6-phosphate 1-epimerase</fullName>
        <ecNumber evidence="4">5.1.3.15</ecNumber>
    </recommendedName>
</protein>
<comment type="caution">
    <text evidence="5">The sequence shown here is derived from an EMBL/GenBank/DDBJ whole genome shotgun (WGS) entry which is preliminary data.</text>
</comment>
<dbReference type="Gene3D" id="2.70.98.10">
    <property type="match status" value="1"/>
</dbReference>
<dbReference type="Pfam" id="PF01263">
    <property type="entry name" value="Aldose_epim"/>
    <property type="match status" value="1"/>
</dbReference>
<gene>
    <name evidence="5" type="ORF">ACFOND_01840</name>
</gene>
<evidence type="ECO:0000256" key="1">
    <source>
        <dbReference type="ARBA" id="ARBA00001096"/>
    </source>
</evidence>
<organism evidence="5 6">
    <name type="scientific">Reinekea marina</name>
    <dbReference type="NCBI Taxonomy" id="1310421"/>
    <lineage>
        <taxon>Bacteria</taxon>
        <taxon>Pseudomonadati</taxon>
        <taxon>Pseudomonadota</taxon>
        <taxon>Gammaproteobacteria</taxon>
        <taxon>Oceanospirillales</taxon>
        <taxon>Saccharospirillaceae</taxon>
        <taxon>Reinekea</taxon>
    </lineage>
</organism>
<dbReference type="RefSeq" id="WP_290282190.1">
    <property type="nucleotide sequence ID" value="NZ_JAUFQI010000001.1"/>
</dbReference>
<keyword evidence="3 4" id="KW-0413">Isomerase</keyword>
<dbReference type="Proteomes" id="UP001595710">
    <property type="component" value="Unassembled WGS sequence"/>
</dbReference>
<evidence type="ECO:0000313" key="6">
    <source>
        <dbReference type="Proteomes" id="UP001595710"/>
    </source>
</evidence>
<dbReference type="InterPro" id="IPR011013">
    <property type="entry name" value="Gal_mutarotase_sf_dom"/>
</dbReference>
<dbReference type="GO" id="GO:0016853">
    <property type="term" value="F:isomerase activity"/>
    <property type="evidence" value="ECO:0007669"/>
    <property type="project" value="UniProtKB-KW"/>
</dbReference>
<evidence type="ECO:0000313" key="5">
    <source>
        <dbReference type="EMBL" id="MFC3700366.1"/>
    </source>
</evidence>
<dbReference type="PANTHER" id="PTHR11122">
    <property type="entry name" value="APOSPORY-ASSOCIATED PROTEIN C-RELATED"/>
    <property type="match status" value="1"/>
</dbReference>
<evidence type="ECO:0000256" key="3">
    <source>
        <dbReference type="ARBA" id="ARBA00023235"/>
    </source>
</evidence>
<dbReference type="PANTHER" id="PTHR11122:SF13">
    <property type="entry name" value="GLUCOSE-6-PHOSPHATE 1-EPIMERASE"/>
    <property type="match status" value="1"/>
</dbReference>
<dbReference type="InterPro" id="IPR008183">
    <property type="entry name" value="Aldose_1/G6P_1-epimerase"/>
</dbReference>
<dbReference type="EMBL" id="JBHRYN010000004">
    <property type="protein sequence ID" value="MFC3700366.1"/>
    <property type="molecule type" value="Genomic_DNA"/>
</dbReference>